<dbReference type="EMBL" id="JBHSIT010000001">
    <property type="protein sequence ID" value="MFC4906356.1"/>
    <property type="molecule type" value="Genomic_DNA"/>
</dbReference>
<dbReference type="Proteomes" id="UP001595872">
    <property type="component" value="Unassembled WGS sequence"/>
</dbReference>
<keyword evidence="2" id="KW-1185">Reference proteome</keyword>
<name>A0ABV9TS42_9ACTN</name>
<dbReference type="RefSeq" id="WP_378252061.1">
    <property type="nucleotide sequence ID" value="NZ_JBHSIT010000001.1"/>
</dbReference>
<gene>
    <name evidence="1" type="ORF">ACFPCY_03415</name>
</gene>
<evidence type="ECO:0000313" key="2">
    <source>
        <dbReference type="Proteomes" id="UP001595872"/>
    </source>
</evidence>
<comment type="caution">
    <text evidence="1">The sequence shown here is derived from an EMBL/GenBank/DDBJ whole genome shotgun (WGS) entry which is preliminary data.</text>
</comment>
<reference evidence="2" key="1">
    <citation type="journal article" date="2019" name="Int. J. Syst. Evol. Microbiol.">
        <title>The Global Catalogue of Microorganisms (GCM) 10K type strain sequencing project: providing services to taxonomists for standard genome sequencing and annotation.</title>
        <authorList>
            <consortium name="The Broad Institute Genomics Platform"/>
            <consortium name="The Broad Institute Genome Sequencing Center for Infectious Disease"/>
            <person name="Wu L."/>
            <person name="Ma J."/>
        </authorList>
    </citation>
    <scope>NUCLEOTIDE SEQUENCE [LARGE SCALE GENOMIC DNA]</scope>
    <source>
        <strain evidence="2">KLKA75</strain>
    </source>
</reference>
<accession>A0ABV9TS42</accession>
<sequence>MRDVWAAPVVVLVVVLVLRGVDPWWALVLAASAVLLRTSVR</sequence>
<proteinExistence type="predicted"/>
<organism evidence="1 2">
    <name type="scientific">Actinomadura gamaensis</name>
    <dbReference type="NCBI Taxonomy" id="1763541"/>
    <lineage>
        <taxon>Bacteria</taxon>
        <taxon>Bacillati</taxon>
        <taxon>Actinomycetota</taxon>
        <taxon>Actinomycetes</taxon>
        <taxon>Streptosporangiales</taxon>
        <taxon>Thermomonosporaceae</taxon>
        <taxon>Actinomadura</taxon>
    </lineage>
</organism>
<protein>
    <submittedName>
        <fullName evidence="1">Uncharacterized protein</fullName>
    </submittedName>
</protein>
<evidence type="ECO:0000313" key="1">
    <source>
        <dbReference type="EMBL" id="MFC4906356.1"/>
    </source>
</evidence>